<reference evidence="1 2" key="1">
    <citation type="submission" date="2021-01" db="EMBL/GenBank/DDBJ databases">
        <title>Streptomyces acididurans sp. nov., isolated from a peat swamp forest soil.</title>
        <authorList>
            <person name="Chantavorakit T."/>
            <person name="Duangmal K."/>
        </authorList>
    </citation>
    <scope>NUCLEOTIDE SEQUENCE [LARGE SCALE GENOMIC DNA]</scope>
    <source>
        <strain evidence="1 2">KK5PA1</strain>
    </source>
</reference>
<accession>A0ABS2TQG9</accession>
<comment type="caution">
    <text evidence="1">The sequence shown here is derived from an EMBL/GenBank/DDBJ whole genome shotgun (WGS) entry which is preliminary data.</text>
</comment>
<name>A0ABS2TQG9_9ACTN</name>
<protein>
    <submittedName>
        <fullName evidence="1">Uncharacterized protein</fullName>
    </submittedName>
</protein>
<keyword evidence="2" id="KW-1185">Reference proteome</keyword>
<sequence length="64" mass="6251">MRAYLVRLAEQTAVTAGAAFVGALAASGADWSTAALAAAGGAALRAAYGAAVRFIGTPDQPNVT</sequence>
<proteinExistence type="predicted"/>
<dbReference type="Proteomes" id="UP000749040">
    <property type="component" value="Unassembled WGS sequence"/>
</dbReference>
<gene>
    <name evidence="1" type="ORF">ITX44_08200</name>
</gene>
<evidence type="ECO:0000313" key="1">
    <source>
        <dbReference type="EMBL" id="MBM9504515.1"/>
    </source>
</evidence>
<dbReference type="RefSeq" id="WP_205356401.1">
    <property type="nucleotide sequence ID" value="NZ_JADKYB010000004.1"/>
</dbReference>
<dbReference type="EMBL" id="JADKYB010000004">
    <property type="protein sequence ID" value="MBM9504515.1"/>
    <property type="molecule type" value="Genomic_DNA"/>
</dbReference>
<evidence type="ECO:0000313" key="2">
    <source>
        <dbReference type="Proteomes" id="UP000749040"/>
    </source>
</evidence>
<organism evidence="1 2">
    <name type="scientific">Actinacidiphila acididurans</name>
    <dbReference type="NCBI Taxonomy" id="2784346"/>
    <lineage>
        <taxon>Bacteria</taxon>
        <taxon>Bacillati</taxon>
        <taxon>Actinomycetota</taxon>
        <taxon>Actinomycetes</taxon>
        <taxon>Kitasatosporales</taxon>
        <taxon>Streptomycetaceae</taxon>
        <taxon>Actinacidiphila</taxon>
    </lineage>
</organism>